<sequence length="49" mass="5156">MKPDHSFLLGLAAAGALSGGNYTLVGGFWGGAVAAVQYRVYLPLVLRNY</sequence>
<accession>A0A2H5Y524</accession>
<organism evidence="1 2">
    <name type="scientific">Candidatus Thermoflexus japonica</name>
    <dbReference type="NCBI Taxonomy" id="2035417"/>
    <lineage>
        <taxon>Bacteria</taxon>
        <taxon>Bacillati</taxon>
        <taxon>Chloroflexota</taxon>
        <taxon>Thermoflexia</taxon>
        <taxon>Thermoflexales</taxon>
        <taxon>Thermoflexaceae</taxon>
        <taxon>Thermoflexus</taxon>
    </lineage>
</organism>
<comment type="caution">
    <text evidence="1">The sequence shown here is derived from an EMBL/GenBank/DDBJ whole genome shotgun (WGS) entry which is preliminary data.</text>
</comment>
<evidence type="ECO:0000313" key="1">
    <source>
        <dbReference type="EMBL" id="GBD08545.1"/>
    </source>
</evidence>
<dbReference type="Proteomes" id="UP000236642">
    <property type="component" value="Unassembled WGS sequence"/>
</dbReference>
<dbReference type="EMBL" id="BEHY01000012">
    <property type="protein sequence ID" value="GBD08545.1"/>
    <property type="molecule type" value="Genomic_DNA"/>
</dbReference>
<evidence type="ECO:0000313" key="2">
    <source>
        <dbReference type="Proteomes" id="UP000236642"/>
    </source>
</evidence>
<reference evidence="2" key="1">
    <citation type="submission" date="2017-09" db="EMBL/GenBank/DDBJ databases">
        <title>Metaegenomics of thermophilic ammonia-oxidizing enrichment culture.</title>
        <authorList>
            <person name="Kato S."/>
            <person name="Suzuki K."/>
        </authorList>
    </citation>
    <scope>NUCLEOTIDE SEQUENCE [LARGE SCALE GENOMIC DNA]</scope>
</reference>
<protein>
    <submittedName>
        <fullName evidence="1">Uncharacterized protein</fullName>
    </submittedName>
</protein>
<gene>
    <name evidence="1" type="ORF">HRbin22_00785</name>
</gene>
<dbReference type="AlphaFoldDB" id="A0A2H5Y524"/>
<proteinExistence type="predicted"/>
<name>A0A2H5Y524_9CHLR</name>